<gene>
    <name evidence="3" type="ORF">ACFPC0_25025</name>
</gene>
<reference evidence="4" key="1">
    <citation type="journal article" date="2019" name="Int. J. Syst. Evol. Microbiol.">
        <title>The Global Catalogue of Microorganisms (GCM) 10K type strain sequencing project: providing services to taxonomists for standard genome sequencing and annotation.</title>
        <authorList>
            <consortium name="The Broad Institute Genomics Platform"/>
            <consortium name="The Broad Institute Genome Sequencing Center for Infectious Disease"/>
            <person name="Wu L."/>
            <person name="Ma J."/>
        </authorList>
    </citation>
    <scope>NUCLEOTIDE SEQUENCE [LARGE SCALE GENOMIC DNA]</scope>
    <source>
        <strain evidence="4">PCU 347</strain>
    </source>
</reference>
<dbReference type="SUPFAM" id="SSF54593">
    <property type="entry name" value="Glyoxalase/Bleomycin resistance protein/Dihydroxybiphenyl dioxygenase"/>
    <property type="match status" value="1"/>
</dbReference>
<dbReference type="InterPro" id="IPR037523">
    <property type="entry name" value="VOC_core"/>
</dbReference>
<dbReference type="InterPro" id="IPR004360">
    <property type="entry name" value="Glyas_Fos-R_dOase_dom"/>
</dbReference>
<dbReference type="Proteomes" id="UP001595824">
    <property type="component" value="Unassembled WGS sequence"/>
</dbReference>
<dbReference type="PANTHER" id="PTHR43048:SF3">
    <property type="entry name" value="METHYLMALONYL-COA EPIMERASE, MITOCHONDRIAL"/>
    <property type="match status" value="1"/>
</dbReference>
<feature type="domain" description="VOC" evidence="2">
    <location>
        <begin position="13"/>
        <end position="154"/>
    </location>
</feature>
<evidence type="ECO:0000313" key="3">
    <source>
        <dbReference type="EMBL" id="MFC4330988.1"/>
    </source>
</evidence>
<dbReference type="EMBL" id="JBHSDP010000024">
    <property type="protein sequence ID" value="MFC4330988.1"/>
    <property type="molecule type" value="Genomic_DNA"/>
</dbReference>
<dbReference type="InterPro" id="IPR051785">
    <property type="entry name" value="MMCE/EMCE_epimerase"/>
</dbReference>
<proteinExistence type="predicted"/>
<dbReference type="RefSeq" id="WP_018565397.1">
    <property type="nucleotide sequence ID" value="NZ_JBHSDP010000024.1"/>
</dbReference>
<dbReference type="PROSITE" id="PS51819">
    <property type="entry name" value="VOC"/>
    <property type="match status" value="1"/>
</dbReference>
<sequence>MTTRYSRPPGAATLMHVALVCPDIDASLRFYRDGLGFARTYEWTRSAKAGCPCQAIYSGRGVYIELDGSTYIELFPGGTPGTDSSGGPLQHIALVVPDVDEAYRRCLTAGGQAFPLDEWPGDPVTVVLNGEPEVEVRVAFVKGPAGELIELYDQLSPVVSRQPAEQAAAG</sequence>
<evidence type="ECO:0000256" key="1">
    <source>
        <dbReference type="ARBA" id="ARBA00022723"/>
    </source>
</evidence>
<organism evidence="3 4">
    <name type="scientific">Streptomyces andamanensis</name>
    <dbReference type="NCBI Taxonomy" id="1565035"/>
    <lineage>
        <taxon>Bacteria</taxon>
        <taxon>Bacillati</taxon>
        <taxon>Actinomycetota</taxon>
        <taxon>Actinomycetes</taxon>
        <taxon>Kitasatosporales</taxon>
        <taxon>Streptomycetaceae</taxon>
        <taxon>Streptomyces</taxon>
    </lineage>
</organism>
<dbReference type="Pfam" id="PF00903">
    <property type="entry name" value="Glyoxalase"/>
    <property type="match status" value="1"/>
</dbReference>
<protein>
    <submittedName>
        <fullName evidence="3">VOC family protein</fullName>
    </submittedName>
</protein>
<dbReference type="Gene3D" id="3.10.180.10">
    <property type="entry name" value="2,3-Dihydroxybiphenyl 1,2-Dioxygenase, domain 1"/>
    <property type="match status" value="1"/>
</dbReference>
<dbReference type="InterPro" id="IPR029068">
    <property type="entry name" value="Glyas_Bleomycin-R_OHBP_Dase"/>
</dbReference>
<keyword evidence="4" id="KW-1185">Reference proteome</keyword>
<accession>A0ABV8TJW4</accession>
<dbReference type="CDD" id="cd06587">
    <property type="entry name" value="VOC"/>
    <property type="match status" value="1"/>
</dbReference>
<dbReference type="PANTHER" id="PTHR43048">
    <property type="entry name" value="METHYLMALONYL-COA EPIMERASE"/>
    <property type="match status" value="1"/>
</dbReference>
<evidence type="ECO:0000313" key="4">
    <source>
        <dbReference type="Proteomes" id="UP001595824"/>
    </source>
</evidence>
<comment type="caution">
    <text evidence="3">The sequence shown here is derived from an EMBL/GenBank/DDBJ whole genome shotgun (WGS) entry which is preliminary data.</text>
</comment>
<evidence type="ECO:0000259" key="2">
    <source>
        <dbReference type="PROSITE" id="PS51819"/>
    </source>
</evidence>
<name>A0ABV8TJW4_9ACTN</name>
<dbReference type="PROSITE" id="PS50007">
    <property type="entry name" value="PIPLC_X_DOMAIN"/>
    <property type="match status" value="1"/>
</dbReference>
<keyword evidence="1" id="KW-0479">Metal-binding</keyword>